<name>A0A9Q3GHJ1_9BASI</name>
<feature type="region of interest" description="Disordered" evidence="1">
    <location>
        <begin position="162"/>
        <end position="189"/>
    </location>
</feature>
<evidence type="ECO:0000313" key="2">
    <source>
        <dbReference type="EMBL" id="MBW0467693.1"/>
    </source>
</evidence>
<accession>A0A9Q3GHJ1</accession>
<organism evidence="2 3">
    <name type="scientific">Austropuccinia psidii MF-1</name>
    <dbReference type="NCBI Taxonomy" id="1389203"/>
    <lineage>
        <taxon>Eukaryota</taxon>
        <taxon>Fungi</taxon>
        <taxon>Dikarya</taxon>
        <taxon>Basidiomycota</taxon>
        <taxon>Pucciniomycotina</taxon>
        <taxon>Pucciniomycetes</taxon>
        <taxon>Pucciniales</taxon>
        <taxon>Sphaerophragmiaceae</taxon>
        <taxon>Austropuccinia</taxon>
    </lineage>
</organism>
<evidence type="ECO:0000313" key="3">
    <source>
        <dbReference type="Proteomes" id="UP000765509"/>
    </source>
</evidence>
<dbReference type="OrthoDB" id="3247418at2759"/>
<gene>
    <name evidence="2" type="ORF">O181_007408</name>
</gene>
<sequence length="189" mass="22130">MSKFEPRKHETHISKANEWNQLQTKKEQDEFVKSNYFHWHILNNLYYWRPIDVFGIDIIHCLILGDIKYYCISFLKVVLAGHELELQRKNQSILTDSDPSKYPVSLLGHPRKRGNEYENDPQQLNRPKKQNLTKANLAPIWPLTSQRSHCSIEGSRTKIYQTEKATEPKVAELPTPGIPLDPRQPLLPY</sequence>
<comment type="caution">
    <text evidence="2">The sequence shown here is derived from an EMBL/GenBank/DDBJ whole genome shotgun (WGS) entry which is preliminary data.</text>
</comment>
<proteinExistence type="predicted"/>
<dbReference type="Proteomes" id="UP000765509">
    <property type="component" value="Unassembled WGS sequence"/>
</dbReference>
<protein>
    <submittedName>
        <fullName evidence="2">Uncharacterized protein</fullName>
    </submittedName>
</protein>
<feature type="region of interest" description="Disordered" evidence="1">
    <location>
        <begin position="97"/>
        <end position="129"/>
    </location>
</feature>
<dbReference type="AlphaFoldDB" id="A0A9Q3GHJ1"/>
<reference evidence="2" key="1">
    <citation type="submission" date="2021-03" db="EMBL/GenBank/DDBJ databases">
        <title>Draft genome sequence of rust myrtle Austropuccinia psidii MF-1, a brazilian biotype.</title>
        <authorList>
            <person name="Quecine M.C."/>
            <person name="Pachon D.M.R."/>
            <person name="Bonatelli M.L."/>
            <person name="Correr F.H."/>
            <person name="Franceschini L.M."/>
            <person name="Leite T.F."/>
            <person name="Margarido G.R.A."/>
            <person name="Almeida C.A."/>
            <person name="Ferrarezi J.A."/>
            <person name="Labate C.A."/>
        </authorList>
    </citation>
    <scope>NUCLEOTIDE SEQUENCE</scope>
    <source>
        <strain evidence="2">MF-1</strain>
    </source>
</reference>
<dbReference type="EMBL" id="AVOT02001651">
    <property type="protein sequence ID" value="MBW0467693.1"/>
    <property type="molecule type" value="Genomic_DNA"/>
</dbReference>
<evidence type="ECO:0000256" key="1">
    <source>
        <dbReference type="SAM" id="MobiDB-lite"/>
    </source>
</evidence>
<keyword evidence="3" id="KW-1185">Reference proteome</keyword>